<dbReference type="OrthoDB" id="3699175at2"/>
<feature type="chain" id="PRO_5011780923" evidence="2">
    <location>
        <begin position="24"/>
        <end position="233"/>
    </location>
</feature>
<dbReference type="RefSeq" id="WP_139190795.1">
    <property type="nucleotide sequence ID" value="NZ_FMZZ01000008.1"/>
</dbReference>
<evidence type="ECO:0000313" key="3">
    <source>
        <dbReference type="EMBL" id="SDD20313.1"/>
    </source>
</evidence>
<keyword evidence="4" id="KW-1185">Reference proteome</keyword>
<organism evidence="3 4">
    <name type="scientific">Actinokineospora iranica</name>
    <dbReference type="NCBI Taxonomy" id="1271860"/>
    <lineage>
        <taxon>Bacteria</taxon>
        <taxon>Bacillati</taxon>
        <taxon>Actinomycetota</taxon>
        <taxon>Actinomycetes</taxon>
        <taxon>Pseudonocardiales</taxon>
        <taxon>Pseudonocardiaceae</taxon>
        <taxon>Actinokineospora</taxon>
    </lineage>
</organism>
<dbReference type="STRING" id="1271860.SAMN05216174_108174"/>
<sequence>MPGRRAPTAVVLTALLSALVAGAAMTGSALLRDRPSARTPATETPPNSAASIGVSGCHRAPCQVLATATVGGTVIDLVADAGAASGRLRIGGPSASLVIETTITELGATLTHDSLQCHPASISACLIRGDTDEGATGQVVVGRSGKWSPLARAFYSRAGHLALVDIVNDQAPEVLAVQPDCPADTDCAKRPVYAQVFELSGEEVGCSRTYSRIDQLPGYPEVDFTAAQLRPCS</sequence>
<gene>
    <name evidence="3" type="ORF">SAMN05216174_108174</name>
</gene>
<dbReference type="AlphaFoldDB" id="A0A1G6SU02"/>
<proteinExistence type="predicted"/>
<evidence type="ECO:0000313" key="4">
    <source>
        <dbReference type="Proteomes" id="UP000199501"/>
    </source>
</evidence>
<feature type="compositionally biased region" description="Polar residues" evidence="1">
    <location>
        <begin position="39"/>
        <end position="50"/>
    </location>
</feature>
<reference evidence="4" key="1">
    <citation type="submission" date="2016-10" db="EMBL/GenBank/DDBJ databases">
        <authorList>
            <person name="Varghese N."/>
            <person name="Submissions S."/>
        </authorList>
    </citation>
    <scope>NUCLEOTIDE SEQUENCE [LARGE SCALE GENOMIC DNA]</scope>
    <source>
        <strain evidence="4">IBRC-M 10403</strain>
    </source>
</reference>
<keyword evidence="2" id="KW-0732">Signal</keyword>
<accession>A0A1G6SU02</accession>
<evidence type="ECO:0000256" key="1">
    <source>
        <dbReference type="SAM" id="MobiDB-lite"/>
    </source>
</evidence>
<feature type="signal peptide" evidence="2">
    <location>
        <begin position="1"/>
        <end position="23"/>
    </location>
</feature>
<dbReference type="Proteomes" id="UP000199501">
    <property type="component" value="Unassembled WGS sequence"/>
</dbReference>
<protein>
    <submittedName>
        <fullName evidence="3">Uncharacterized protein</fullName>
    </submittedName>
</protein>
<evidence type="ECO:0000256" key="2">
    <source>
        <dbReference type="SAM" id="SignalP"/>
    </source>
</evidence>
<name>A0A1G6SU02_9PSEU</name>
<feature type="region of interest" description="Disordered" evidence="1">
    <location>
        <begin position="31"/>
        <end position="52"/>
    </location>
</feature>
<dbReference type="EMBL" id="FMZZ01000008">
    <property type="protein sequence ID" value="SDD20313.1"/>
    <property type="molecule type" value="Genomic_DNA"/>
</dbReference>